<evidence type="ECO:0000259" key="18">
    <source>
        <dbReference type="PROSITE" id="PS51194"/>
    </source>
</evidence>
<reference evidence="21" key="1">
    <citation type="submission" date="2022-01" db="EMBL/GenBank/DDBJ databases">
        <title>Genome Sequence Resource for Two Populations of Ditylenchus destructor, the Migratory Endoparasitic Phytonematode.</title>
        <authorList>
            <person name="Zhang H."/>
            <person name="Lin R."/>
            <person name="Xie B."/>
        </authorList>
    </citation>
    <scope>NUCLEOTIDE SEQUENCE</scope>
    <source>
        <strain evidence="21">BazhouSP</strain>
    </source>
</reference>
<keyword evidence="3 14" id="KW-0808">Transferase</keyword>
<feature type="compositionally biased region" description="Low complexity" evidence="16">
    <location>
        <begin position="269"/>
        <end position="278"/>
    </location>
</feature>
<dbReference type="SMART" id="SM00490">
    <property type="entry name" value="HELICc"/>
    <property type="match status" value="1"/>
</dbReference>
<dbReference type="InterPro" id="IPR014001">
    <property type="entry name" value="Helicase_ATP-bd"/>
</dbReference>
<evidence type="ECO:0000256" key="3">
    <source>
        <dbReference type="ARBA" id="ARBA00022679"/>
    </source>
</evidence>
<dbReference type="PROSITE" id="PS51194">
    <property type="entry name" value="HELICASE_CTER"/>
    <property type="match status" value="1"/>
</dbReference>
<dbReference type="FunFam" id="3.40.50.300:FF:000079">
    <property type="entry name" value="probable ATP-dependent RNA helicase DDX17"/>
    <property type="match status" value="1"/>
</dbReference>
<feature type="binding site" evidence="14">
    <location>
        <position position="1635"/>
    </location>
    <ligand>
        <name>[4Fe-4S] cluster</name>
        <dbReference type="ChEBI" id="CHEBI:49883"/>
        <label>2</label>
        <note>4Fe-4S-S-AdoMet</note>
    </ligand>
</feature>
<dbReference type="GO" id="GO:0016992">
    <property type="term" value="F:lipoate synthase activity"/>
    <property type="evidence" value="ECO:0007669"/>
    <property type="project" value="UniProtKB-UniRule"/>
</dbReference>
<gene>
    <name evidence="21" type="ORF">DdX_01936</name>
</gene>
<dbReference type="SFLD" id="SFLDF00271">
    <property type="entry name" value="lipoyl_synthase"/>
    <property type="match status" value="1"/>
</dbReference>
<comment type="catalytic activity">
    <reaction evidence="13">
        <text>ATP + H2O = ADP + phosphate + H(+)</text>
        <dbReference type="Rhea" id="RHEA:13065"/>
        <dbReference type="ChEBI" id="CHEBI:15377"/>
        <dbReference type="ChEBI" id="CHEBI:15378"/>
        <dbReference type="ChEBI" id="CHEBI:30616"/>
        <dbReference type="ChEBI" id="CHEBI:43474"/>
        <dbReference type="ChEBI" id="CHEBI:456216"/>
        <dbReference type="EC" id="3.6.4.13"/>
    </reaction>
</comment>
<feature type="region of interest" description="Disordered" evidence="16">
    <location>
        <begin position="1537"/>
        <end position="1557"/>
    </location>
</feature>
<dbReference type="InterPro" id="IPR034085">
    <property type="entry name" value="TOG"/>
</dbReference>
<evidence type="ECO:0000256" key="1">
    <source>
        <dbReference type="ARBA" id="ARBA00004173"/>
    </source>
</evidence>
<comment type="caution">
    <text evidence="21">The sequence shown here is derived from an EMBL/GenBank/DDBJ whole genome shotgun (WGS) entry which is preliminary data.</text>
</comment>
<dbReference type="GO" id="GO:0005739">
    <property type="term" value="C:mitochondrion"/>
    <property type="evidence" value="ECO:0007669"/>
    <property type="project" value="UniProtKB-SubCell"/>
</dbReference>
<evidence type="ECO:0000256" key="16">
    <source>
        <dbReference type="SAM" id="MobiDB-lite"/>
    </source>
</evidence>
<feature type="compositionally biased region" description="Acidic residues" evidence="16">
    <location>
        <begin position="825"/>
        <end position="834"/>
    </location>
</feature>
<dbReference type="GO" id="GO:0046872">
    <property type="term" value="F:metal ion binding"/>
    <property type="evidence" value="ECO:0007669"/>
    <property type="project" value="UniProtKB-KW"/>
</dbReference>
<feature type="domain" description="Radical SAM core" evidence="20">
    <location>
        <begin position="1613"/>
        <end position="1832"/>
    </location>
</feature>
<dbReference type="Pfam" id="PF16881">
    <property type="entry name" value="LIAS_N"/>
    <property type="match status" value="1"/>
</dbReference>
<dbReference type="GO" id="GO:0051539">
    <property type="term" value="F:4 iron, 4 sulfur cluster binding"/>
    <property type="evidence" value="ECO:0007669"/>
    <property type="project" value="UniProtKB-UniRule"/>
</dbReference>
<feature type="compositionally biased region" description="Polar residues" evidence="16">
    <location>
        <begin position="794"/>
        <end position="809"/>
    </location>
</feature>
<dbReference type="InterPro" id="IPR016024">
    <property type="entry name" value="ARM-type_fold"/>
</dbReference>
<evidence type="ECO:0000256" key="9">
    <source>
        <dbReference type="ARBA" id="ARBA00022840"/>
    </source>
</evidence>
<dbReference type="InterPro" id="IPR014848">
    <property type="entry name" value="Rgp1"/>
</dbReference>
<keyword evidence="7" id="KW-0378">Hydrolase</keyword>
<dbReference type="SMART" id="SM00487">
    <property type="entry name" value="DEXDc"/>
    <property type="match status" value="1"/>
</dbReference>
<evidence type="ECO:0000259" key="19">
    <source>
        <dbReference type="PROSITE" id="PS51195"/>
    </source>
</evidence>
<dbReference type="HAMAP" id="MF_00206">
    <property type="entry name" value="Lipoyl_synth"/>
    <property type="match status" value="1"/>
</dbReference>
<evidence type="ECO:0000256" key="4">
    <source>
        <dbReference type="ARBA" id="ARBA00022691"/>
    </source>
</evidence>
<protein>
    <recommendedName>
        <fullName evidence="14">Lipoyl synthase, mitochondrial</fullName>
        <ecNumber evidence="14">2.8.1.8</ecNumber>
    </recommendedName>
    <alternativeName>
        <fullName evidence="14">Lipoate synthase</fullName>
        <shortName evidence="14">LS</shortName>
        <shortName evidence="14">Lip-syn</shortName>
    </alternativeName>
    <alternativeName>
        <fullName evidence="14">Lipoic acid synthase</fullName>
    </alternativeName>
</protein>
<feature type="short sequence motif" description="Q motif" evidence="15">
    <location>
        <begin position="1007"/>
        <end position="1035"/>
    </location>
</feature>
<evidence type="ECO:0000256" key="13">
    <source>
        <dbReference type="ARBA" id="ARBA00047984"/>
    </source>
</evidence>
<dbReference type="GO" id="GO:0003724">
    <property type="term" value="F:RNA helicase activity"/>
    <property type="evidence" value="ECO:0007669"/>
    <property type="project" value="UniProtKB-EC"/>
</dbReference>
<dbReference type="EC" id="2.8.1.8" evidence="14"/>
<dbReference type="SFLD" id="SFLDG01058">
    <property type="entry name" value="lipoyl_synthase_like"/>
    <property type="match status" value="1"/>
</dbReference>
<feature type="region of interest" description="Disordered" evidence="16">
    <location>
        <begin position="263"/>
        <end position="289"/>
    </location>
</feature>
<evidence type="ECO:0000256" key="6">
    <source>
        <dbReference type="ARBA" id="ARBA00022741"/>
    </source>
</evidence>
<evidence type="ECO:0000256" key="7">
    <source>
        <dbReference type="ARBA" id="ARBA00022801"/>
    </source>
</evidence>
<evidence type="ECO:0000256" key="11">
    <source>
        <dbReference type="ARBA" id="ARBA00023014"/>
    </source>
</evidence>
<organism evidence="21 22">
    <name type="scientific">Ditylenchus destructor</name>
    <dbReference type="NCBI Taxonomy" id="166010"/>
    <lineage>
        <taxon>Eukaryota</taxon>
        <taxon>Metazoa</taxon>
        <taxon>Ecdysozoa</taxon>
        <taxon>Nematoda</taxon>
        <taxon>Chromadorea</taxon>
        <taxon>Rhabditida</taxon>
        <taxon>Tylenchina</taxon>
        <taxon>Tylenchomorpha</taxon>
        <taxon>Sphaerularioidea</taxon>
        <taxon>Anguinidae</taxon>
        <taxon>Anguininae</taxon>
        <taxon>Ditylenchus</taxon>
    </lineage>
</organism>
<dbReference type="InterPro" id="IPR058240">
    <property type="entry name" value="rSAM_sf"/>
</dbReference>
<dbReference type="GO" id="GO:0005524">
    <property type="term" value="F:ATP binding"/>
    <property type="evidence" value="ECO:0007669"/>
    <property type="project" value="UniProtKB-KW"/>
</dbReference>
<dbReference type="EMBL" id="JAKKPZ010000002">
    <property type="protein sequence ID" value="KAI1725283.1"/>
    <property type="molecule type" value="Genomic_DNA"/>
</dbReference>
<feature type="region of interest" description="Disordered" evidence="16">
    <location>
        <begin position="302"/>
        <end position="424"/>
    </location>
</feature>
<evidence type="ECO:0000256" key="5">
    <source>
        <dbReference type="ARBA" id="ARBA00022723"/>
    </source>
</evidence>
<feature type="binding site" evidence="14">
    <location>
        <position position="1602"/>
    </location>
    <ligand>
        <name>[4Fe-4S] cluster</name>
        <dbReference type="ChEBI" id="CHEBI:49883"/>
        <label>1</label>
    </ligand>
</feature>
<keyword evidence="4 14" id="KW-0949">S-adenosyl-L-methionine</keyword>
<dbReference type="PANTHER" id="PTHR10949">
    <property type="entry name" value="LIPOYL SYNTHASE"/>
    <property type="match status" value="1"/>
</dbReference>
<dbReference type="Gene3D" id="3.20.20.70">
    <property type="entry name" value="Aldolase class I"/>
    <property type="match status" value="1"/>
</dbReference>
<evidence type="ECO:0000256" key="14">
    <source>
        <dbReference type="HAMAP-Rule" id="MF_03123"/>
    </source>
</evidence>
<dbReference type="NCBIfam" id="TIGR00510">
    <property type="entry name" value="lipA"/>
    <property type="match status" value="1"/>
</dbReference>
<name>A0AAD4RBW4_9BILA</name>
<feature type="region of interest" description="Disordered" evidence="16">
    <location>
        <begin position="764"/>
        <end position="870"/>
    </location>
</feature>
<feature type="binding site" evidence="14">
    <location>
        <position position="1597"/>
    </location>
    <ligand>
        <name>[4Fe-4S] cluster</name>
        <dbReference type="ChEBI" id="CHEBI:49883"/>
        <label>1</label>
    </ligand>
</feature>
<dbReference type="Gene3D" id="3.40.50.300">
    <property type="entry name" value="P-loop containing nucleotide triphosphate hydrolases"/>
    <property type="match status" value="2"/>
</dbReference>
<dbReference type="InterPro" id="IPR014014">
    <property type="entry name" value="RNA_helicase_DEAD_Q_motif"/>
</dbReference>
<evidence type="ECO:0000313" key="21">
    <source>
        <dbReference type="EMBL" id="KAI1725283.1"/>
    </source>
</evidence>
<dbReference type="Gene3D" id="1.25.10.10">
    <property type="entry name" value="Leucine-rich Repeat Variant"/>
    <property type="match status" value="2"/>
</dbReference>
<dbReference type="SUPFAM" id="SSF48371">
    <property type="entry name" value="ARM repeat"/>
    <property type="match status" value="1"/>
</dbReference>
<feature type="domain" description="Helicase ATP-binding" evidence="17">
    <location>
        <begin position="1038"/>
        <end position="1220"/>
    </location>
</feature>
<dbReference type="InterPro" id="IPR006638">
    <property type="entry name" value="Elp3/MiaA/NifB-like_rSAM"/>
</dbReference>
<dbReference type="PROSITE" id="PS51918">
    <property type="entry name" value="RADICAL_SAM"/>
    <property type="match status" value="1"/>
</dbReference>
<keyword evidence="2 14" id="KW-0004">4Fe-4S</keyword>
<proteinExistence type="inferred from homology"/>
<dbReference type="GO" id="GO:0003676">
    <property type="term" value="F:nucleic acid binding"/>
    <property type="evidence" value="ECO:0007669"/>
    <property type="project" value="InterPro"/>
</dbReference>
<dbReference type="SFLD" id="SFLDS00029">
    <property type="entry name" value="Radical_SAM"/>
    <property type="match status" value="1"/>
</dbReference>
<dbReference type="GO" id="GO:0016787">
    <property type="term" value="F:hydrolase activity"/>
    <property type="evidence" value="ECO:0007669"/>
    <property type="project" value="UniProtKB-KW"/>
</dbReference>
<dbReference type="SMART" id="SM01349">
    <property type="entry name" value="TOG"/>
    <property type="match status" value="2"/>
</dbReference>
<feature type="binding site" evidence="14">
    <location>
        <position position="1608"/>
    </location>
    <ligand>
        <name>[4Fe-4S] cluster</name>
        <dbReference type="ChEBI" id="CHEBI:49883"/>
        <label>1</label>
    </ligand>
</feature>
<keyword evidence="11 14" id="KW-0411">Iron-sulfur</keyword>
<comment type="cofactor">
    <cofactor evidence="14">
        <name>[4Fe-4S] cluster</name>
        <dbReference type="ChEBI" id="CHEBI:49883"/>
    </cofactor>
    <text evidence="14">Binds 2 [4Fe-4S] clusters per subunit. One cluster is coordinated with 3 cysteines and an exchangeable S-adenosyl-L-methionine.</text>
</comment>
<dbReference type="InterPro" id="IPR011545">
    <property type="entry name" value="DEAD/DEAH_box_helicase_dom"/>
</dbReference>
<dbReference type="CDD" id="cd01335">
    <property type="entry name" value="Radical_SAM"/>
    <property type="match status" value="1"/>
</dbReference>
<comment type="pathway">
    <text evidence="14">Protein modification; protein lipoylation via endogenous pathway; protein N(6)-(lipoyl)lysine from octanoyl-[acyl-carrier-protein]: step 2/2.</text>
</comment>
<dbReference type="InterPro" id="IPR011989">
    <property type="entry name" value="ARM-like"/>
</dbReference>
<feature type="binding site" evidence="14">
    <location>
        <position position="1843"/>
    </location>
    <ligand>
        <name>[4Fe-4S] cluster</name>
        <dbReference type="ChEBI" id="CHEBI:49883"/>
        <label>1</label>
    </ligand>
</feature>
<comment type="function">
    <text evidence="14">Catalyzes the radical-mediated insertion of two sulfur atoms into the C-6 and C-8 positions of the octanoyl moiety bound to the lipoyl domains of lipoate-dependent enzymes, thereby converting the octanoylated domains into lipoylated derivatives.</text>
</comment>
<keyword evidence="6" id="KW-0547">Nucleotide-binding</keyword>
<dbReference type="Pfam" id="PF00271">
    <property type="entry name" value="Helicase_C"/>
    <property type="match status" value="1"/>
</dbReference>
<dbReference type="PROSITE" id="PS51195">
    <property type="entry name" value="Q_MOTIF"/>
    <property type="match status" value="1"/>
</dbReference>
<dbReference type="InterPro" id="IPR001650">
    <property type="entry name" value="Helicase_C-like"/>
</dbReference>
<dbReference type="InterPro" id="IPR013785">
    <property type="entry name" value="Aldolase_TIM"/>
</dbReference>
<dbReference type="GO" id="GO:0009249">
    <property type="term" value="P:protein lipoylation"/>
    <property type="evidence" value="ECO:0007669"/>
    <property type="project" value="UniProtKB-UniRule"/>
</dbReference>
<feature type="compositionally biased region" description="Basic and acidic residues" evidence="16">
    <location>
        <begin position="812"/>
        <end position="824"/>
    </location>
</feature>
<feature type="binding site" evidence="14">
    <location>
        <position position="1632"/>
    </location>
    <ligand>
        <name>[4Fe-4S] cluster</name>
        <dbReference type="ChEBI" id="CHEBI:49883"/>
        <label>2</label>
        <note>4Fe-4S-S-AdoMet</note>
    </ligand>
</feature>
<evidence type="ECO:0000259" key="20">
    <source>
        <dbReference type="PROSITE" id="PS51918"/>
    </source>
</evidence>
<comment type="similarity">
    <text evidence="14">Belongs to the radical SAM superfamily. Lipoyl synthase family.</text>
</comment>
<feature type="compositionally biased region" description="Low complexity" evidence="16">
    <location>
        <begin position="412"/>
        <end position="423"/>
    </location>
</feature>
<accession>A0AAD4RBW4</accession>
<keyword evidence="14" id="KW-0496">Mitochondrion</keyword>
<keyword evidence="5 14" id="KW-0479">Metal-binding</keyword>
<evidence type="ECO:0000313" key="22">
    <source>
        <dbReference type="Proteomes" id="UP001201812"/>
    </source>
</evidence>
<dbReference type="GO" id="GO:0000226">
    <property type="term" value="P:microtubule cytoskeleton organization"/>
    <property type="evidence" value="ECO:0007669"/>
    <property type="project" value="UniProtKB-ARBA"/>
</dbReference>
<dbReference type="Pfam" id="PF12348">
    <property type="entry name" value="CLASP_N"/>
    <property type="match status" value="1"/>
</dbReference>
<feature type="compositionally biased region" description="Polar residues" evidence="16">
    <location>
        <begin position="1544"/>
        <end position="1553"/>
    </location>
</feature>
<keyword evidence="8 21" id="KW-0347">Helicase</keyword>
<dbReference type="SUPFAM" id="SSF102114">
    <property type="entry name" value="Radical SAM enzymes"/>
    <property type="match status" value="1"/>
</dbReference>
<comment type="catalytic activity">
    <reaction evidence="12 14">
        <text>[[Fe-S] cluster scaffold protein carrying a second [4Fe-4S](2+) cluster] + N(6)-octanoyl-L-lysyl-[protein] + 2 oxidized [2Fe-2S]-[ferredoxin] + 2 S-adenosyl-L-methionine + 4 H(+) = [[Fe-S] cluster scaffold protein] + N(6)-[(R)-dihydrolipoyl]-L-lysyl-[protein] + 4 Fe(3+) + 2 hydrogen sulfide + 2 5'-deoxyadenosine + 2 L-methionine + 2 reduced [2Fe-2S]-[ferredoxin]</text>
        <dbReference type="Rhea" id="RHEA:16585"/>
        <dbReference type="Rhea" id="RHEA-COMP:9928"/>
        <dbReference type="Rhea" id="RHEA-COMP:10000"/>
        <dbReference type="Rhea" id="RHEA-COMP:10001"/>
        <dbReference type="Rhea" id="RHEA-COMP:10475"/>
        <dbReference type="Rhea" id="RHEA-COMP:14568"/>
        <dbReference type="Rhea" id="RHEA-COMP:14569"/>
        <dbReference type="ChEBI" id="CHEBI:15378"/>
        <dbReference type="ChEBI" id="CHEBI:17319"/>
        <dbReference type="ChEBI" id="CHEBI:29034"/>
        <dbReference type="ChEBI" id="CHEBI:29919"/>
        <dbReference type="ChEBI" id="CHEBI:33722"/>
        <dbReference type="ChEBI" id="CHEBI:33737"/>
        <dbReference type="ChEBI" id="CHEBI:33738"/>
        <dbReference type="ChEBI" id="CHEBI:57844"/>
        <dbReference type="ChEBI" id="CHEBI:59789"/>
        <dbReference type="ChEBI" id="CHEBI:78809"/>
        <dbReference type="ChEBI" id="CHEBI:83100"/>
        <dbReference type="EC" id="2.8.1.8"/>
    </reaction>
</comment>
<dbReference type="Pfam" id="PF00270">
    <property type="entry name" value="DEAD"/>
    <property type="match status" value="1"/>
</dbReference>
<feature type="domain" description="DEAD-box RNA helicase Q" evidence="19">
    <location>
        <begin position="1007"/>
        <end position="1035"/>
    </location>
</feature>
<dbReference type="SUPFAM" id="SSF52540">
    <property type="entry name" value="P-loop containing nucleoside triphosphate hydrolases"/>
    <property type="match status" value="1"/>
</dbReference>
<evidence type="ECO:0000256" key="2">
    <source>
        <dbReference type="ARBA" id="ARBA00022485"/>
    </source>
</evidence>
<dbReference type="NCBIfam" id="NF004019">
    <property type="entry name" value="PRK05481.1"/>
    <property type="match status" value="1"/>
</dbReference>
<dbReference type="InterPro" id="IPR003698">
    <property type="entry name" value="Lipoyl_synth"/>
</dbReference>
<dbReference type="NCBIfam" id="NF009544">
    <property type="entry name" value="PRK12928.1"/>
    <property type="match status" value="1"/>
</dbReference>
<keyword evidence="10 14" id="KW-0408">Iron</keyword>
<dbReference type="CDD" id="cd18787">
    <property type="entry name" value="SF2_C_DEAD"/>
    <property type="match status" value="1"/>
</dbReference>
<dbReference type="InterPro" id="IPR024395">
    <property type="entry name" value="CLASP_N_dom"/>
</dbReference>
<evidence type="ECO:0000256" key="10">
    <source>
        <dbReference type="ARBA" id="ARBA00023004"/>
    </source>
</evidence>
<keyword evidence="22" id="KW-1185">Reference proteome</keyword>
<dbReference type="Pfam" id="PF04055">
    <property type="entry name" value="Radical_SAM"/>
    <property type="match status" value="1"/>
</dbReference>
<feature type="binding site" evidence="14">
    <location>
        <position position="1628"/>
    </location>
    <ligand>
        <name>[4Fe-4S] cluster</name>
        <dbReference type="ChEBI" id="CHEBI:49883"/>
        <label>2</label>
        <note>4Fe-4S-S-AdoMet</note>
    </ligand>
</feature>
<feature type="compositionally biased region" description="Basic and acidic residues" evidence="16">
    <location>
        <begin position="776"/>
        <end position="793"/>
    </location>
</feature>
<dbReference type="SMART" id="SM00729">
    <property type="entry name" value="Elp3"/>
    <property type="match status" value="1"/>
</dbReference>
<dbReference type="PROSITE" id="PS51192">
    <property type="entry name" value="HELICASE_ATP_BIND_1"/>
    <property type="match status" value="1"/>
</dbReference>
<comment type="subcellular location">
    <subcellularLocation>
        <location evidence="1 14">Mitochondrion</location>
    </subcellularLocation>
</comment>
<feature type="compositionally biased region" description="Basic and acidic residues" evidence="16">
    <location>
        <begin position="835"/>
        <end position="849"/>
    </location>
</feature>
<dbReference type="InterPro" id="IPR027417">
    <property type="entry name" value="P-loop_NTPase"/>
</dbReference>
<evidence type="ECO:0000256" key="12">
    <source>
        <dbReference type="ARBA" id="ARBA00047326"/>
    </source>
</evidence>
<dbReference type="InterPro" id="IPR007197">
    <property type="entry name" value="rSAM"/>
</dbReference>
<feature type="domain" description="Helicase C-terminal" evidence="18">
    <location>
        <begin position="1252"/>
        <end position="1393"/>
    </location>
</feature>
<dbReference type="Pfam" id="PF08737">
    <property type="entry name" value="Rgp1"/>
    <property type="match status" value="1"/>
</dbReference>
<keyword evidence="9" id="KW-0067">ATP-binding</keyword>
<dbReference type="FunFam" id="3.20.20.70:FF:000036">
    <property type="entry name" value="Lipoyl synthase, mitochondrial"/>
    <property type="match status" value="1"/>
</dbReference>
<evidence type="ECO:0000256" key="8">
    <source>
        <dbReference type="ARBA" id="ARBA00022806"/>
    </source>
</evidence>
<dbReference type="PANTHER" id="PTHR10949:SF0">
    <property type="entry name" value="LIPOYL SYNTHASE, MITOCHONDRIAL"/>
    <property type="match status" value="1"/>
</dbReference>
<dbReference type="InterPro" id="IPR031691">
    <property type="entry name" value="LIAS_N"/>
</dbReference>
<sequence>MTSRIASVTPKRGISAASSAGGITDEQFRAAFESVPVVKVNTASWKELQSECQKISDVLGNTDNDWNKRLKIVQTIRSLLVQGAANNHEFVSQCHQILGDALQKSVSDLRSQVCREACITIGFFCEKMGTNFWRLAEILLPTTINLVQNSAKIMSTSGFIANHYIAKNVRHHRILTLIVQFTSSKSKEIRRCVSSLMAEIIGNWDASILEKSWPEIMSAVKSGINDADPEVRTYARKTFENLQANYPQRADFLYQELDPAKQRTLAGRTSTSSSTHSISSERDNIPSAKHGLYGTQQLQNSFLKKRSTSDLNYKRVNMGPQTRTYRPNVVRNPAPPNIRPPHVTTPANKKLPPVASAQSSKIERASSKSSSQPGSRSTSPNRNRQPRTHIPTPSAAAHNREAHHPTSTAEHTSTVPTTRSNTTHAFQKDVVRALKNVDMQARYVRPNVVRYDEDRAFGVSPTSGFVSRNYARTNENAPASAKRNPVIKSSNGGDFESHNNHLDGAGDAYGAVNNGHNKWAYANADALAKDTTRQENMLQEICDTLSAENSSFVNEKEIDSALSTLSHIIRDDAITLWNQFFNPVFLALLQLLSHSSTSLKIGALRTLKDLCVSQPKRFILKPELAMLNVLKAHNCEDASVVRVAEDCGAALALNLPTDTCLKLLTTVIDDESTPYHQLSGAIKMLSRVVEKISEEEVRRLLPNIVPRMMKCYESSQSMVRRASIICLVAISNAVGIEVLKPHLNPSILKLVEVYREKSINERNNMSYSTVPPPPDLDSRKLARNDPATKRTSDQQKYQALTQGYSSAFSSEELPRGAKRIRSEDDYFYDDSDDERDCRPSSSRRSDDRSRSKKAKHKSPSPDDDEDDPLDAYMQDLNKEAKKDLRESEKKQVTALDEKETGKTGRIDIDEEDMQESYFNFLEEYKARHEHDDEEEVFEYDEDGNVIRRTVIEPLPKKDHSAVHYPPFTRNLYVEHDDIRKLPAKEVFELRNMLDIRVYGHDPPKPVVSFAHFSLDEPIMNRIRHSEFEKPTPIQCQAIPVALSGRDVLGLAQTGSGKTLAYIIPIVTHIIGNRESHTYDDENADSSGPVALVIVPTRELAIQVYQQSKAYCNYYEINVVCAYGGGNKHEQKRALEVGSEFVICTPGRLIDLVKTGAVNFNRTSILIFDEVDRMFELGFEAQVKSIADQIRPDRQCLMFSATMKKKLEKLALHALDNPIKIICGDVGGFNADVFQRFYVCTNVQEKWNWIHNNIIQFCSAGKVLVFVTKKIDAEDVAKKLKQRDVDVVLLHGDMFQTERNEQITAFRTGKKQIAVCTDVASRGLDIPEIRNVINFDVARDIDTHVHRVGRTGRAGQQGFAHTLVTDSDKDFCGELVKYLEAAEQMVPPELLNVALKSASFKKYFDEHHAGQSSSTFQQKQRLGLGFKPKESTGSKQHGSSYFFQSSAPSVSKVIQKAKGFVESSNYSEGAQNSRHEIMRSALKSAFKNTFQKASTDDWQASQPLKTDPTPAWKKELDARVANINKAVQEIEQKEDGPSLDFFINNKDSPSSTKPTEIRTNDGRLRLPEWLKRDVVVAGKEKQLHLKKQLRGLKLSTVCEEARCPNINECWGGSADSPSTATIMLMGDTCTRGCRFCSVKTARQPPKLDENEPINTAKAISSWGVDYIVLTSVDRDDIEDGGASHIAATVIHLKKECPQVLVECLVPDFGGKRPPVELVARSGLEVFAHNLETVRRLTPEVRDPRAKYDQSLGVLRHAKKTVPELVTKSSLMLGLGEADEEIEEAMTDLRNVGVEALTLGQYMQPTKRHMAVKEWVTPEKFHFWKKRGDEMGFLYTASGPLVRSSYKAGEFYLTNIINNRKNDAKVTLKNLDIEKADSLAWGCVQLHCDQTLPASVVEEKKAPSQVPEDGSKTAVSRAKQAIYSSAPAIIFCDICFKPLEEQQFEVAKQIPLLLPPSFKHVDSPIKMLQLPIKVINVTVDISPSTEDADSFITTNPFVPSVIDLVAGRVEEVTSVRTQRSFAMRNGDDVFAVITMFKNLSKMGDDVIGKIEFNHERVNCLQVLVRIETVEVNLLGDNREEHVCQQSSEHFITAFVKETHFKLAIPLTVTPSFTTEAVQLRWRVHFEFVTSTNSPMKTSDGGLIARAAQDLVCATMIWDHYISTLHCCNPFNIMLNAQKNLLSNTSSLIV</sequence>
<dbReference type="Proteomes" id="UP001201812">
    <property type="component" value="Unassembled WGS sequence"/>
</dbReference>
<feature type="compositionally biased region" description="Low complexity" evidence="16">
    <location>
        <begin position="367"/>
        <end position="379"/>
    </location>
</feature>
<evidence type="ECO:0000259" key="17">
    <source>
        <dbReference type="PROSITE" id="PS51192"/>
    </source>
</evidence>
<evidence type="ECO:0000256" key="15">
    <source>
        <dbReference type="PROSITE-ProRule" id="PRU00552"/>
    </source>
</evidence>